<dbReference type="PANTHER" id="PTHR12126">
    <property type="entry name" value="NADH-UBIQUINONE OXIDOREDUCTASE 39 KDA SUBUNIT-RELATED"/>
    <property type="match status" value="1"/>
</dbReference>
<dbReference type="Proteomes" id="UP000031392">
    <property type="component" value="Chromosome"/>
</dbReference>
<organism evidence="2 3">
    <name type="scientific">Neisseria elongata subsp. glycolytica ATCC 29315</name>
    <dbReference type="NCBI Taxonomy" id="546263"/>
    <lineage>
        <taxon>Bacteria</taxon>
        <taxon>Pseudomonadati</taxon>
        <taxon>Pseudomonadota</taxon>
        <taxon>Betaproteobacteria</taxon>
        <taxon>Neisseriales</taxon>
        <taxon>Neisseriaceae</taxon>
        <taxon>Neisseria</taxon>
    </lineage>
</organism>
<dbReference type="GO" id="GO:0044877">
    <property type="term" value="F:protein-containing complex binding"/>
    <property type="evidence" value="ECO:0007669"/>
    <property type="project" value="TreeGrafter"/>
</dbReference>
<reference evidence="3" key="1">
    <citation type="submission" date="2014-05" db="EMBL/GenBank/DDBJ databases">
        <title>Complete Genome sequence of Neisseria elongata subsp. glycolytica.</title>
        <authorList>
            <person name="Veyrier F.J."/>
            <person name="Taha M.-K."/>
        </authorList>
    </citation>
    <scope>NUCLEOTIDE SEQUENCE [LARGE SCALE GENOMIC DNA]</scope>
    <source>
        <strain evidence="3">ATCC 29315</strain>
    </source>
</reference>
<protein>
    <submittedName>
        <fullName evidence="2">Epimerase</fullName>
    </submittedName>
</protein>
<name>A0A0B5CRQ0_NEIEG</name>
<keyword evidence="3" id="KW-1185">Reference proteome</keyword>
<dbReference type="HOGENOM" id="CLU_007383_6_5_4"/>
<dbReference type="Pfam" id="PF01370">
    <property type="entry name" value="Epimerase"/>
    <property type="match status" value="1"/>
</dbReference>
<dbReference type="EMBL" id="CP007726">
    <property type="protein sequence ID" value="AJE18936.1"/>
    <property type="molecule type" value="Genomic_DNA"/>
</dbReference>
<feature type="domain" description="NAD-dependent epimerase/dehydratase" evidence="1">
    <location>
        <begin position="3"/>
        <end position="97"/>
    </location>
</feature>
<dbReference type="InterPro" id="IPR001509">
    <property type="entry name" value="Epimerase_deHydtase"/>
</dbReference>
<evidence type="ECO:0000313" key="2">
    <source>
        <dbReference type="EMBL" id="AJE18936.1"/>
    </source>
</evidence>
<dbReference type="KEGG" id="nel:NELON_08560"/>
<dbReference type="Gene3D" id="3.40.50.720">
    <property type="entry name" value="NAD(P)-binding Rossmann-like Domain"/>
    <property type="match status" value="1"/>
</dbReference>
<dbReference type="InterPro" id="IPR051207">
    <property type="entry name" value="ComplexI_NDUFA9_subunit"/>
</dbReference>
<dbReference type="AlphaFoldDB" id="A0A0B5CRQ0"/>
<sequence>MNILLLGGSGFIGSRLARRLREAGHQVRTPSRRELDLLNPEASAAMPLLEGCDAVANCVGIMSRRRDLLETVHHRTPAKLAVWAREAGVSRWLQLSALGADPAHPVAFVGSKGRGDEAVCENGPHTVLARPSVVYGRGGGSCEAFLKLARLPILPLPDGGRFDLQPVHAEDVADGLARLLNAPSAHGSVIHMTGRLKLTLADYLNLLRQTVHRKPSFQTASIPLPLLRPMLPLANLLSDGFLSPDSITLLQQGSCADTAAFAALLEREPLGAGEFYRLD</sequence>
<evidence type="ECO:0000313" key="3">
    <source>
        <dbReference type="Proteomes" id="UP000031392"/>
    </source>
</evidence>
<dbReference type="RefSeq" id="WP_041961459.1">
    <property type="nucleotide sequence ID" value="NZ_CP007726.1"/>
</dbReference>
<gene>
    <name evidence="2" type="ORF">NELON_08560</name>
</gene>
<dbReference type="PANTHER" id="PTHR12126:SF11">
    <property type="entry name" value="NADH DEHYDROGENASE [UBIQUINONE] 1 ALPHA SUBCOMPLEX SUBUNIT 9, MITOCHONDRIAL"/>
    <property type="match status" value="1"/>
</dbReference>
<dbReference type="SUPFAM" id="SSF51735">
    <property type="entry name" value="NAD(P)-binding Rossmann-fold domains"/>
    <property type="match status" value="1"/>
</dbReference>
<evidence type="ECO:0000259" key="1">
    <source>
        <dbReference type="Pfam" id="PF01370"/>
    </source>
</evidence>
<dbReference type="PATRIC" id="fig|546263.7.peg.1834"/>
<dbReference type="InterPro" id="IPR036291">
    <property type="entry name" value="NAD(P)-bd_dom_sf"/>
</dbReference>
<proteinExistence type="predicted"/>
<reference evidence="2 3" key="2">
    <citation type="journal article" date="2015" name="PLoS Genet.">
        <title>Common Cell Shape Evolution of Two Nasopharyngeal Pathogens.</title>
        <authorList>
            <person name="Veyrier F.J."/>
            <person name="Biais N."/>
            <person name="Morales P."/>
            <person name="Belkacem N."/>
            <person name="Guilhen C."/>
            <person name="Ranjeva S."/>
            <person name="Sismeiro O."/>
            <person name="Pehau-Arnaudet G."/>
            <person name="Rocha E.P."/>
            <person name="Werts C."/>
            <person name="Taha M.K."/>
            <person name="Boneca I.G."/>
        </authorList>
    </citation>
    <scope>NUCLEOTIDE SEQUENCE [LARGE SCALE GENOMIC DNA]</scope>
    <source>
        <strain evidence="2 3">ATCC 29315</strain>
    </source>
</reference>
<accession>A0A0B5CRQ0</accession>